<keyword evidence="3" id="KW-1185">Reference proteome</keyword>
<dbReference type="Proteomes" id="UP001529510">
    <property type="component" value="Unassembled WGS sequence"/>
</dbReference>
<organism evidence="2 3">
    <name type="scientific">Cirrhinus mrigala</name>
    <name type="common">Mrigala</name>
    <dbReference type="NCBI Taxonomy" id="683832"/>
    <lineage>
        <taxon>Eukaryota</taxon>
        <taxon>Metazoa</taxon>
        <taxon>Chordata</taxon>
        <taxon>Craniata</taxon>
        <taxon>Vertebrata</taxon>
        <taxon>Euteleostomi</taxon>
        <taxon>Actinopterygii</taxon>
        <taxon>Neopterygii</taxon>
        <taxon>Teleostei</taxon>
        <taxon>Ostariophysi</taxon>
        <taxon>Cypriniformes</taxon>
        <taxon>Cyprinidae</taxon>
        <taxon>Labeoninae</taxon>
        <taxon>Labeonini</taxon>
        <taxon>Cirrhinus</taxon>
    </lineage>
</organism>
<comment type="caution">
    <text evidence="2">The sequence shown here is derived from an EMBL/GenBank/DDBJ whole genome shotgun (WGS) entry which is preliminary data.</text>
</comment>
<dbReference type="EMBL" id="JAMKFB020000908">
    <property type="protein sequence ID" value="KAL0146602.1"/>
    <property type="molecule type" value="Genomic_DNA"/>
</dbReference>
<dbReference type="AlphaFoldDB" id="A0ABD0MCG4"/>
<protein>
    <submittedName>
        <fullName evidence="2">Uncharacterized protein</fullName>
    </submittedName>
</protein>
<proteinExistence type="predicted"/>
<evidence type="ECO:0000313" key="3">
    <source>
        <dbReference type="Proteomes" id="UP001529510"/>
    </source>
</evidence>
<evidence type="ECO:0000313" key="2">
    <source>
        <dbReference type="EMBL" id="KAL0146602.1"/>
    </source>
</evidence>
<reference evidence="2 3" key="1">
    <citation type="submission" date="2024-05" db="EMBL/GenBank/DDBJ databases">
        <title>Genome sequencing and assembly of Indian major carp, Cirrhinus mrigala (Hamilton, 1822).</title>
        <authorList>
            <person name="Mohindra V."/>
            <person name="Chowdhury L.M."/>
            <person name="Lal K."/>
            <person name="Jena J.K."/>
        </authorList>
    </citation>
    <scope>NUCLEOTIDE SEQUENCE [LARGE SCALE GENOMIC DNA]</scope>
    <source>
        <strain evidence="2">CM1030</strain>
        <tissue evidence="2">Blood</tissue>
    </source>
</reference>
<feature type="region of interest" description="Disordered" evidence="1">
    <location>
        <begin position="1"/>
        <end position="50"/>
    </location>
</feature>
<gene>
    <name evidence="2" type="ORF">M9458_057942</name>
</gene>
<feature type="compositionally biased region" description="Basic and acidic residues" evidence="1">
    <location>
        <begin position="17"/>
        <end position="29"/>
    </location>
</feature>
<sequence length="50" mass="5798">KRKDIEELIKGNGSRRKGGEAMERDDGKGGKKRKRETKAPRKEKKEETEK</sequence>
<accession>A0ABD0MCG4</accession>
<evidence type="ECO:0000256" key="1">
    <source>
        <dbReference type="SAM" id="MobiDB-lite"/>
    </source>
</evidence>
<name>A0ABD0MCG4_CIRMR</name>
<feature type="non-terminal residue" evidence="2">
    <location>
        <position position="1"/>
    </location>
</feature>
<feature type="compositionally biased region" description="Basic and acidic residues" evidence="1">
    <location>
        <begin position="37"/>
        <end position="50"/>
    </location>
</feature>